<dbReference type="RefSeq" id="XP_013762113.1">
    <property type="nucleotide sequence ID" value="XM_013906659.1"/>
</dbReference>
<name>A0A0L0DIC9_THETB</name>
<evidence type="ECO:0000256" key="1">
    <source>
        <dbReference type="SAM" id="MobiDB-lite"/>
    </source>
</evidence>
<evidence type="ECO:0000313" key="3">
    <source>
        <dbReference type="Proteomes" id="UP000054408"/>
    </source>
</evidence>
<feature type="region of interest" description="Disordered" evidence="1">
    <location>
        <begin position="1"/>
        <end position="92"/>
    </location>
</feature>
<gene>
    <name evidence="2" type="ORF">AMSG_00936</name>
</gene>
<accession>A0A0L0DIC9</accession>
<dbReference type="Proteomes" id="UP000054408">
    <property type="component" value="Unassembled WGS sequence"/>
</dbReference>
<evidence type="ECO:0000313" key="2">
    <source>
        <dbReference type="EMBL" id="KNC52109.1"/>
    </source>
</evidence>
<dbReference type="GeneID" id="25560711"/>
<organism evidence="2 3">
    <name type="scientific">Thecamonas trahens ATCC 50062</name>
    <dbReference type="NCBI Taxonomy" id="461836"/>
    <lineage>
        <taxon>Eukaryota</taxon>
        <taxon>Apusozoa</taxon>
        <taxon>Apusomonadida</taxon>
        <taxon>Apusomonadidae</taxon>
        <taxon>Thecamonas</taxon>
    </lineage>
</organism>
<dbReference type="AlphaFoldDB" id="A0A0L0DIC9"/>
<proteinExistence type="predicted"/>
<sequence length="215" mass="22846">MEGTWGVRSPCGLHPQPPLYTLGAATRSSPRPPTRRGPLDTQAGPDSPSAPRAKVDVDVDGYGDGAGAGAGVEAVDEHAGPSVRYGPGRGQPLRRYVPRATPAQMVATAVAEEQANAAVDEAALVASSLEAAAISGFSSQAELAETIRKPSRPLRSPYQRSAVPVTTNEQYGWEEADRLSGLYDDTSRYPVRRSDESKFFDQFYGHGFGAVLCTR</sequence>
<reference evidence="2 3" key="1">
    <citation type="submission" date="2010-05" db="EMBL/GenBank/DDBJ databases">
        <title>The Genome Sequence of Thecamonas trahens ATCC 50062.</title>
        <authorList>
            <consortium name="The Broad Institute Genome Sequencing Platform"/>
            <person name="Russ C."/>
            <person name="Cuomo C."/>
            <person name="Shea T."/>
            <person name="Young S.K."/>
            <person name="Zeng Q."/>
            <person name="Koehrsen M."/>
            <person name="Haas B."/>
            <person name="Borodovsky M."/>
            <person name="Guigo R."/>
            <person name="Alvarado L."/>
            <person name="Berlin A."/>
            <person name="Bochicchio J."/>
            <person name="Borenstein D."/>
            <person name="Chapman S."/>
            <person name="Chen Z."/>
            <person name="Freedman E."/>
            <person name="Gellesch M."/>
            <person name="Goldberg J."/>
            <person name="Griggs A."/>
            <person name="Gujja S."/>
            <person name="Heilman E."/>
            <person name="Heiman D."/>
            <person name="Hepburn T."/>
            <person name="Howarth C."/>
            <person name="Jen D."/>
            <person name="Larson L."/>
            <person name="Mehta T."/>
            <person name="Park D."/>
            <person name="Pearson M."/>
            <person name="Roberts A."/>
            <person name="Saif S."/>
            <person name="Shenoy N."/>
            <person name="Sisk P."/>
            <person name="Stolte C."/>
            <person name="Sykes S."/>
            <person name="Thomson T."/>
            <person name="Walk T."/>
            <person name="White J."/>
            <person name="Yandava C."/>
            <person name="Burger G."/>
            <person name="Gray M.W."/>
            <person name="Holland P.W.H."/>
            <person name="King N."/>
            <person name="Lang F.B.F."/>
            <person name="Roger A.J."/>
            <person name="Ruiz-Trillo I."/>
            <person name="Lander E."/>
            <person name="Nusbaum C."/>
        </authorList>
    </citation>
    <scope>NUCLEOTIDE SEQUENCE [LARGE SCALE GENOMIC DNA]</scope>
    <source>
        <strain evidence="2 3">ATCC 50062</strain>
    </source>
</reference>
<protein>
    <submittedName>
        <fullName evidence="2">Uncharacterized protein</fullName>
    </submittedName>
</protein>
<keyword evidence="3" id="KW-1185">Reference proteome</keyword>
<dbReference type="EMBL" id="GL349436">
    <property type="protein sequence ID" value="KNC52109.1"/>
    <property type="molecule type" value="Genomic_DNA"/>
</dbReference>